<dbReference type="CDD" id="cd16917">
    <property type="entry name" value="HATPase_UhpB-NarQ-NarX-like"/>
    <property type="match status" value="1"/>
</dbReference>
<dbReference type="InterPro" id="IPR050482">
    <property type="entry name" value="Sensor_HK_TwoCompSys"/>
</dbReference>
<dbReference type="GO" id="GO:0046983">
    <property type="term" value="F:protein dimerization activity"/>
    <property type="evidence" value="ECO:0007669"/>
    <property type="project" value="InterPro"/>
</dbReference>
<dbReference type="GO" id="GO:0016020">
    <property type="term" value="C:membrane"/>
    <property type="evidence" value="ECO:0007669"/>
    <property type="project" value="InterPro"/>
</dbReference>
<dbReference type="EC" id="2.7.13.3" evidence="2"/>
<gene>
    <name evidence="10" type="ORF">GII30_16785</name>
</gene>
<evidence type="ECO:0000259" key="9">
    <source>
        <dbReference type="Pfam" id="PF07730"/>
    </source>
</evidence>
<dbReference type="EMBL" id="CP045810">
    <property type="protein sequence ID" value="QHN40577.1"/>
    <property type="molecule type" value="Genomic_DNA"/>
</dbReference>
<evidence type="ECO:0000256" key="7">
    <source>
        <dbReference type="ARBA" id="ARBA00022840"/>
    </source>
</evidence>
<dbReference type="PANTHER" id="PTHR24421:SF10">
    <property type="entry name" value="NITRATE_NITRITE SENSOR PROTEIN NARQ"/>
    <property type="match status" value="1"/>
</dbReference>
<sequence length="387" mass="42407">MRPDDYQPALTWRSHVWRLALMLVLSAIAFGDQNHAQYLWSHARWQFVADIVLGAVSLVVVWWRRSHPVAVNTFVNLASSVSTLSLGPAALALVSLSTRRRWVEIIPQLLLGLAMTVVTQQFFASPRPEPQALQYITAVIATAAMVAWGMYIGSRRELLAQLRARTVLAESERDSEVARARTVERTRIAREMHDIVAHRISAISMHAGALAYRTDLSADDMRETAQTIRDTANRALTELREVLGVLRDDPGDADPERPQSGAFDIDALVADGVRDGMRIVYTCSLPLAEVPEPLLRTLYRSLQEALTNARKHAPGVLVSVLIKGARGSGVDLLVDNPLPLTAPAGVPASGLGLVGLSERVALAGGRYSATLGDDKRFVLHVWLPWTA</sequence>
<keyword evidence="8" id="KW-0902">Two-component regulatory system</keyword>
<evidence type="ECO:0000256" key="6">
    <source>
        <dbReference type="ARBA" id="ARBA00022777"/>
    </source>
</evidence>
<protein>
    <recommendedName>
        <fullName evidence="2">histidine kinase</fullName>
        <ecNumber evidence="2">2.7.13.3</ecNumber>
    </recommendedName>
</protein>
<evidence type="ECO:0000256" key="8">
    <source>
        <dbReference type="ARBA" id="ARBA00023012"/>
    </source>
</evidence>
<dbReference type="GO" id="GO:0000155">
    <property type="term" value="F:phosphorelay sensor kinase activity"/>
    <property type="evidence" value="ECO:0007669"/>
    <property type="project" value="InterPro"/>
</dbReference>
<dbReference type="GO" id="GO:0005524">
    <property type="term" value="F:ATP binding"/>
    <property type="evidence" value="ECO:0007669"/>
    <property type="project" value="UniProtKB-KW"/>
</dbReference>
<keyword evidence="7" id="KW-0067">ATP-binding</keyword>
<dbReference type="RefSeq" id="WP_040515652.1">
    <property type="nucleotide sequence ID" value="NZ_CP045804.1"/>
</dbReference>
<reference evidence="10" key="1">
    <citation type="journal article" date="2021" name="Nat. Microbiol.">
        <title>Cocultivation of an ultrasmall environmental parasitic bacterium with lytic ability against bacteria associated with wastewater foams.</title>
        <authorList>
            <person name="Batinovic S."/>
            <person name="Rose J.J.A."/>
            <person name="Ratcliffe J."/>
            <person name="Seviour R.J."/>
            <person name="Petrovski S."/>
        </authorList>
    </citation>
    <scope>NUCLEOTIDE SEQUENCE</scope>
    <source>
        <strain evidence="10">CON44</strain>
    </source>
</reference>
<proteinExistence type="predicted"/>
<dbReference type="AlphaFoldDB" id="A0A857LVX2"/>
<dbReference type="InterPro" id="IPR011712">
    <property type="entry name" value="Sig_transdc_His_kin_sub3_dim/P"/>
</dbReference>
<dbReference type="InterPro" id="IPR036890">
    <property type="entry name" value="HATPase_C_sf"/>
</dbReference>
<comment type="catalytic activity">
    <reaction evidence="1">
        <text>ATP + protein L-histidine = ADP + protein N-phospho-L-histidine.</text>
        <dbReference type="EC" id="2.7.13.3"/>
    </reaction>
</comment>
<organism evidence="10">
    <name type="scientific">Gordonia amarae</name>
    <dbReference type="NCBI Taxonomy" id="36821"/>
    <lineage>
        <taxon>Bacteria</taxon>
        <taxon>Bacillati</taxon>
        <taxon>Actinomycetota</taxon>
        <taxon>Actinomycetes</taxon>
        <taxon>Mycobacteriales</taxon>
        <taxon>Gordoniaceae</taxon>
        <taxon>Gordonia</taxon>
    </lineage>
</organism>
<evidence type="ECO:0000313" key="10">
    <source>
        <dbReference type="EMBL" id="QHN40577.1"/>
    </source>
</evidence>
<keyword evidence="3" id="KW-0597">Phosphoprotein</keyword>
<name>A0A857LVX2_9ACTN</name>
<dbReference type="Gene3D" id="3.30.565.10">
    <property type="entry name" value="Histidine kinase-like ATPase, C-terminal domain"/>
    <property type="match status" value="1"/>
</dbReference>
<evidence type="ECO:0000256" key="5">
    <source>
        <dbReference type="ARBA" id="ARBA00022741"/>
    </source>
</evidence>
<dbReference type="PANTHER" id="PTHR24421">
    <property type="entry name" value="NITRATE/NITRITE SENSOR PROTEIN NARX-RELATED"/>
    <property type="match status" value="1"/>
</dbReference>
<accession>A0A857LVX2</accession>
<evidence type="ECO:0000256" key="3">
    <source>
        <dbReference type="ARBA" id="ARBA00022553"/>
    </source>
</evidence>
<keyword evidence="5" id="KW-0547">Nucleotide-binding</keyword>
<evidence type="ECO:0000256" key="4">
    <source>
        <dbReference type="ARBA" id="ARBA00022679"/>
    </source>
</evidence>
<feature type="domain" description="Signal transduction histidine kinase subgroup 3 dimerisation and phosphoacceptor" evidence="9">
    <location>
        <begin position="184"/>
        <end position="249"/>
    </location>
</feature>
<dbReference type="Gene3D" id="1.20.5.1930">
    <property type="match status" value="1"/>
</dbReference>
<dbReference type="Pfam" id="PF07730">
    <property type="entry name" value="HisKA_3"/>
    <property type="match status" value="1"/>
</dbReference>
<evidence type="ECO:0000256" key="1">
    <source>
        <dbReference type="ARBA" id="ARBA00000085"/>
    </source>
</evidence>
<keyword evidence="4" id="KW-0808">Transferase</keyword>
<evidence type="ECO:0000256" key="2">
    <source>
        <dbReference type="ARBA" id="ARBA00012438"/>
    </source>
</evidence>
<keyword evidence="6 10" id="KW-0418">Kinase</keyword>